<dbReference type="CDD" id="cd18799">
    <property type="entry name" value="SF2_C_EcoAI-like"/>
    <property type="match status" value="1"/>
</dbReference>
<dbReference type="Proteomes" id="UP001501757">
    <property type="component" value="Unassembled WGS sequence"/>
</dbReference>
<dbReference type="Pfam" id="PF04851">
    <property type="entry name" value="ResIII"/>
    <property type="match status" value="1"/>
</dbReference>
<dbReference type="InterPro" id="IPR039418">
    <property type="entry name" value="LexA-like"/>
</dbReference>
<dbReference type="InterPro" id="IPR001650">
    <property type="entry name" value="Helicase_C-like"/>
</dbReference>
<dbReference type="PANTHER" id="PTHR47962">
    <property type="entry name" value="ATP-DEPENDENT HELICASE LHR-RELATED-RELATED"/>
    <property type="match status" value="1"/>
</dbReference>
<keyword evidence="3" id="KW-0547">Nucleotide-binding</keyword>
<protein>
    <submittedName>
        <fullName evidence="3">DEAD/DEAH box helicase family protein</fullName>
    </submittedName>
</protein>
<gene>
    <name evidence="3" type="ORF">GCM10009092_42100</name>
</gene>
<dbReference type="CDD" id="cd06529">
    <property type="entry name" value="S24_LexA-like"/>
    <property type="match status" value="1"/>
</dbReference>
<dbReference type="CDD" id="cd18032">
    <property type="entry name" value="DEXHc_RE_I_III_res"/>
    <property type="match status" value="1"/>
</dbReference>
<dbReference type="PANTHER" id="PTHR47962:SF4">
    <property type="entry name" value="HELICASE"/>
    <property type="match status" value="1"/>
</dbReference>
<comment type="caution">
    <text evidence="3">The sequence shown here is derived from an EMBL/GenBank/DDBJ whole genome shotgun (WGS) entry which is preliminary data.</text>
</comment>
<dbReference type="InterPro" id="IPR052511">
    <property type="entry name" value="ATP-dep_Helicase"/>
</dbReference>
<dbReference type="SMART" id="SM00490">
    <property type="entry name" value="HELICc"/>
    <property type="match status" value="1"/>
</dbReference>
<feature type="domain" description="Helicase ATP-binding" evidence="1">
    <location>
        <begin position="232"/>
        <end position="381"/>
    </location>
</feature>
<evidence type="ECO:0000259" key="1">
    <source>
        <dbReference type="PROSITE" id="PS51192"/>
    </source>
</evidence>
<dbReference type="Pfam" id="PF00271">
    <property type="entry name" value="Helicase_C"/>
    <property type="match status" value="1"/>
</dbReference>
<dbReference type="InterPro" id="IPR006935">
    <property type="entry name" value="Helicase/UvrB_N"/>
</dbReference>
<dbReference type="Gene3D" id="3.30.870.10">
    <property type="entry name" value="Endonuclease Chain A"/>
    <property type="match status" value="1"/>
</dbReference>
<dbReference type="RefSeq" id="WP_343847386.1">
    <property type="nucleotide sequence ID" value="NZ_BAAAEI010000030.1"/>
</dbReference>
<dbReference type="PROSITE" id="PS51192">
    <property type="entry name" value="HELICASE_ATP_BIND_1"/>
    <property type="match status" value="1"/>
</dbReference>
<evidence type="ECO:0000313" key="4">
    <source>
        <dbReference type="Proteomes" id="UP001501757"/>
    </source>
</evidence>
<dbReference type="SUPFAM" id="SSF56024">
    <property type="entry name" value="Phospholipase D/nuclease"/>
    <property type="match status" value="1"/>
</dbReference>
<dbReference type="Pfam" id="PF13091">
    <property type="entry name" value="PLDc_2"/>
    <property type="match status" value="1"/>
</dbReference>
<evidence type="ECO:0000259" key="2">
    <source>
        <dbReference type="PROSITE" id="PS51194"/>
    </source>
</evidence>
<dbReference type="InterPro" id="IPR027417">
    <property type="entry name" value="P-loop_NTPase"/>
</dbReference>
<name>A0ABN0XUV7_9ALTE</name>
<keyword evidence="4" id="KW-1185">Reference proteome</keyword>
<dbReference type="EMBL" id="BAAAEI010000030">
    <property type="protein sequence ID" value="GAA0373503.1"/>
    <property type="molecule type" value="Genomic_DNA"/>
</dbReference>
<dbReference type="PROSITE" id="PS51194">
    <property type="entry name" value="HELICASE_CTER"/>
    <property type="match status" value="1"/>
</dbReference>
<dbReference type="SUPFAM" id="SSF52540">
    <property type="entry name" value="P-loop containing nucleoside triphosphate hydrolases"/>
    <property type="match status" value="1"/>
</dbReference>
<evidence type="ECO:0000313" key="3">
    <source>
        <dbReference type="EMBL" id="GAA0373503.1"/>
    </source>
</evidence>
<proteinExistence type="predicted"/>
<feature type="domain" description="Helicase C-terminal" evidence="2">
    <location>
        <begin position="433"/>
        <end position="603"/>
    </location>
</feature>
<dbReference type="Pfam" id="PF00717">
    <property type="entry name" value="Peptidase_S24"/>
    <property type="match status" value="1"/>
</dbReference>
<organism evidence="3 4">
    <name type="scientific">Bowmanella denitrificans</name>
    <dbReference type="NCBI Taxonomy" id="366582"/>
    <lineage>
        <taxon>Bacteria</taxon>
        <taxon>Pseudomonadati</taxon>
        <taxon>Pseudomonadota</taxon>
        <taxon>Gammaproteobacteria</taxon>
        <taxon>Alteromonadales</taxon>
        <taxon>Alteromonadaceae</taxon>
        <taxon>Bowmanella</taxon>
    </lineage>
</organism>
<dbReference type="Gene3D" id="2.10.109.10">
    <property type="entry name" value="Umud Fragment, subunit A"/>
    <property type="match status" value="1"/>
</dbReference>
<dbReference type="InterPro" id="IPR014001">
    <property type="entry name" value="Helicase_ATP-bd"/>
</dbReference>
<dbReference type="InterPro" id="IPR025202">
    <property type="entry name" value="PLD-like_dom"/>
</dbReference>
<reference evidence="3 4" key="1">
    <citation type="journal article" date="2019" name="Int. J. Syst. Evol. Microbiol.">
        <title>The Global Catalogue of Microorganisms (GCM) 10K type strain sequencing project: providing services to taxonomists for standard genome sequencing and annotation.</title>
        <authorList>
            <consortium name="The Broad Institute Genomics Platform"/>
            <consortium name="The Broad Institute Genome Sequencing Center for Infectious Disease"/>
            <person name="Wu L."/>
            <person name="Ma J."/>
        </authorList>
    </citation>
    <scope>NUCLEOTIDE SEQUENCE [LARGE SCALE GENOMIC DNA]</scope>
    <source>
        <strain evidence="3 4">JCM 13378</strain>
    </source>
</reference>
<dbReference type="InterPro" id="IPR015927">
    <property type="entry name" value="Peptidase_S24_S26A/B/C"/>
</dbReference>
<keyword evidence="3" id="KW-0067">ATP-binding</keyword>
<dbReference type="GO" id="GO:0004386">
    <property type="term" value="F:helicase activity"/>
    <property type="evidence" value="ECO:0007669"/>
    <property type="project" value="UniProtKB-KW"/>
</dbReference>
<dbReference type="InterPro" id="IPR036286">
    <property type="entry name" value="LexA/Signal_pep-like_sf"/>
</dbReference>
<dbReference type="SUPFAM" id="SSF51306">
    <property type="entry name" value="LexA/Signal peptidase"/>
    <property type="match status" value="1"/>
</dbReference>
<dbReference type="Gene3D" id="3.40.50.300">
    <property type="entry name" value="P-loop containing nucleotide triphosphate hydrolases"/>
    <property type="match status" value="2"/>
</dbReference>
<keyword evidence="3" id="KW-0378">Hydrolase</keyword>
<sequence>MTQLQLLTGGSQNDPSFHQPLLTALLEAINTVPPGGHIFLCVAFIRQSGLALLDAALTEAQERGVALQVLTSDYLDVTEPVALRRLMLFAERGAMVKIYQSQNNAGFHLKSFLCLREDDLASFQATAFVGSSNLSRAALTQSLEWNWCLKVTPQSSPEARRSIVELQQQIACLAADPRMVELTHSWIDAYGQRYRKSAGPLLRQISGDTLADEPFPPQPNMIQIQALDALQQSRAQGFKRGLVVMATGLGKTWLSAFDARAMKASSLLFVAHREEILRQAEATFQRLEPDAHTGLYTGEIQQEANWLFASVQTLARAEHLTRFKATDFDYIVVDEFHHAASPTYRRILDYFRPRFLLGITATPERTDQADILALCDDNLVFETGLREGIVAGYLVPLLYQGIYDENINYDEIPWRNGRFDPEALDHAFASRKRAEHALQKWRQHAGQRTLAFCISIKHAEFMAEFFSKAGVKAVAVYAGSAMARNAALQQLDEGDLQVIFSVDLFNEGTDLPAIDTVLMLRPTESRIVFLQQLGRGLRLHPGKTHLVAIDLVGNHKACLSKPYLLQSLLSGGNGSGKGEMGKLPEGCFVNLEPELVPLLEKLKAGIRVRVEDDYRTLKEQLGYRPSAAQIFHYGVDFSKLRKQHGSWFALVHGQRDLNEQEAMVFTQHREFLLGAIETAGKTKCFKFILLQAFLNLDGLRNPPALSALAKESRLVLERHPDLLALDLADKQKAFAADSADWLKYWKQNPIRHSTEGSSGNLDNYWFEVENNCFKAKIVPPEHAETLHGMMQELIDLRLAEYRRSKGLEQRIAKLESSGRLKEVAVPASFAPLDFQEAANEVPYFPNLKIACGHFKTGRADEVEMQQVEGYSGQLDPERHFLARASGNSMNGGKQAIEDGDLLLLEWITPEHAGSITDQTLAIERQDETGDSQYLLRVIRKSPDGSYLLHAHNPDYPDLAATESMRTFARLKAVLR</sequence>
<accession>A0ABN0XUV7</accession>
<keyword evidence="3" id="KW-0347">Helicase</keyword>
<dbReference type="SMART" id="SM00487">
    <property type="entry name" value="DEXDc"/>
    <property type="match status" value="1"/>
</dbReference>